<reference evidence="2 3" key="1">
    <citation type="submission" date="2024-06" db="EMBL/GenBank/DDBJ databases">
        <title>A chromosome-level genome assembly of beet webworm, Loxostege sticticalis.</title>
        <authorList>
            <person name="Zhang Y."/>
        </authorList>
    </citation>
    <scope>NUCLEOTIDE SEQUENCE [LARGE SCALE GENOMIC DNA]</scope>
    <source>
        <strain evidence="2">AQ028</strain>
        <tissue evidence="2">Male pupae</tissue>
    </source>
</reference>
<dbReference type="PANTHER" id="PTHR11736">
    <property type="entry name" value="MELANOMA-ASSOCIATED ANTIGEN MAGE ANTIGEN"/>
    <property type="match status" value="1"/>
</dbReference>
<dbReference type="InterPro" id="IPR041899">
    <property type="entry name" value="MAGE_WH2"/>
</dbReference>
<dbReference type="AlphaFoldDB" id="A0ABD0SQD5"/>
<protein>
    <recommendedName>
        <fullName evidence="1">MAGE domain-containing protein</fullName>
    </recommendedName>
</protein>
<comment type="caution">
    <text evidence="2">The sequence shown here is derived from an EMBL/GenBank/DDBJ whole genome shotgun (WGS) entry which is preliminary data.</text>
</comment>
<dbReference type="InterPro" id="IPR002190">
    <property type="entry name" value="MHD_dom"/>
</dbReference>
<dbReference type="Proteomes" id="UP001549921">
    <property type="component" value="Unassembled WGS sequence"/>
</dbReference>
<gene>
    <name evidence="2" type="ORF">ABMA28_005402</name>
</gene>
<name>A0ABD0SQD5_LOXSC</name>
<accession>A0ABD0SQD5</accession>
<dbReference type="PANTHER" id="PTHR11736:SF14">
    <property type="entry name" value="NSE3 HOMOLOG, SMC5-SMC6 COMPLEX COMPONENT"/>
    <property type="match status" value="1"/>
</dbReference>
<dbReference type="EMBL" id="JBEDNZ010000017">
    <property type="protein sequence ID" value="KAL0822027.1"/>
    <property type="molecule type" value="Genomic_DNA"/>
</dbReference>
<dbReference type="SMART" id="SM01373">
    <property type="entry name" value="MAGE"/>
    <property type="match status" value="1"/>
</dbReference>
<evidence type="ECO:0000259" key="1">
    <source>
        <dbReference type="PROSITE" id="PS50838"/>
    </source>
</evidence>
<sequence>MMSQRRGNRSTAEESEANLDDAIKECVRFIVCREGSKIPIKRAEIVKHLNTTCQTLANQVNTVIVEANKTLKRVYGYKLVQVEAKSGIQYIVVLTEECDSVQSNVNDPLQRKLLVAALTHIYMSGGPVKEDDMWKFLSEAGLLEENDHVGRKILTHTFIRQMYLKYFKIGEGELARNVFEWGQRALEEVPKLFLLNKMAQAFEKSPDFWCEQYKEATEEVNST</sequence>
<evidence type="ECO:0000313" key="2">
    <source>
        <dbReference type="EMBL" id="KAL0822027.1"/>
    </source>
</evidence>
<evidence type="ECO:0000313" key="3">
    <source>
        <dbReference type="Proteomes" id="UP001549921"/>
    </source>
</evidence>
<dbReference type="FunFam" id="1.10.10.1210:FF:000001">
    <property type="entry name" value="melanoma-associated antigen D1"/>
    <property type="match status" value="1"/>
</dbReference>
<dbReference type="Gene3D" id="1.10.10.1210">
    <property type="entry name" value="MAGE homology domain, winged helix WH2 motif"/>
    <property type="match status" value="1"/>
</dbReference>
<dbReference type="InterPro" id="IPR041898">
    <property type="entry name" value="MAGE_WH1"/>
</dbReference>
<dbReference type="InterPro" id="IPR037445">
    <property type="entry name" value="MAGE"/>
</dbReference>
<feature type="domain" description="MAGE" evidence="1">
    <location>
        <begin position="19"/>
        <end position="216"/>
    </location>
</feature>
<proteinExistence type="predicted"/>
<organism evidence="2 3">
    <name type="scientific">Loxostege sticticalis</name>
    <name type="common">Beet webworm moth</name>
    <dbReference type="NCBI Taxonomy" id="481309"/>
    <lineage>
        <taxon>Eukaryota</taxon>
        <taxon>Metazoa</taxon>
        <taxon>Ecdysozoa</taxon>
        <taxon>Arthropoda</taxon>
        <taxon>Hexapoda</taxon>
        <taxon>Insecta</taxon>
        <taxon>Pterygota</taxon>
        <taxon>Neoptera</taxon>
        <taxon>Endopterygota</taxon>
        <taxon>Lepidoptera</taxon>
        <taxon>Glossata</taxon>
        <taxon>Ditrysia</taxon>
        <taxon>Pyraloidea</taxon>
        <taxon>Crambidae</taxon>
        <taxon>Pyraustinae</taxon>
        <taxon>Loxostege</taxon>
    </lineage>
</organism>
<dbReference type="PROSITE" id="PS50838">
    <property type="entry name" value="MAGE"/>
    <property type="match status" value="1"/>
</dbReference>
<dbReference type="EMBL" id="JBEDNZ010000017">
    <property type="protein sequence ID" value="KAL0822026.1"/>
    <property type="molecule type" value="Genomic_DNA"/>
</dbReference>
<dbReference type="Gene3D" id="1.10.10.1200">
    <property type="entry name" value="MAGE homology domain, winged helix WH1 motif"/>
    <property type="match status" value="1"/>
</dbReference>
<dbReference type="Pfam" id="PF01454">
    <property type="entry name" value="MAGE"/>
    <property type="match status" value="2"/>
</dbReference>